<dbReference type="InterPro" id="IPR001304">
    <property type="entry name" value="C-type_lectin-like"/>
</dbReference>
<dbReference type="PANTHER" id="PTHR22803">
    <property type="entry name" value="MANNOSE, PHOSPHOLIPASE, LECTIN RECEPTOR RELATED"/>
    <property type="match status" value="1"/>
</dbReference>
<feature type="domain" description="C-type lectin" evidence="4">
    <location>
        <begin position="26"/>
        <end position="153"/>
    </location>
</feature>
<dbReference type="PROSITE" id="PS00615">
    <property type="entry name" value="C_TYPE_LECTIN_1"/>
    <property type="match status" value="1"/>
</dbReference>
<keyword evidence="2" id="KW-0175">Coiled coil</keyword>
<dbReference type="OrthoDB" id="6340082at2759"/>
<dbReference type="CDD" id="cd00037">
    <property type="entry name" value="CLECT"/>
    <property type="match status" value="1"/>
</dbReference>
<dbReference type="Pfam" id="PF00059">
    <property type="entry name" value="Lectin_C"/>
    <property type="match status" value="1"/>
</dbReference>
<sequence>MAVSKYFLAVLFVGVALAEPQWYNSRDGRRYLIDAEQKYNWLSAQQACSRRNLQLVEIKSAAKNEALVETLSSIFKRPINLWLGANDEFNPTQDPRRPFYWSSSGKRMDFTNWSEGSPANTNSNEHCVHICAKSQNYEWSDLACTEQIGLICEEQPQYNTHRQSLQEKGQKVVDITRKLFGSQQHEQKKSMEKLTRLIGQVVKKNNEIERYLEKIESNMAQSNDRTVELRNKELRSYVEAALKTVRELDQEMQDVAQQMYTKFSKDFNDVQKTIEYIMGNKNEQQDAAWK</sequence>
<dbReference type="InterPro" id="IPR050111">
    <property type="entry name" value="C-type_lectin/snaclec_domain"/>
</dbReference>
<evidence type="ECO:0000259" key="4">
    <source>
        <dbReference type="PROSITE" id="PS50041"/>
    </source>
</evidence>
<dbReference type="VEuPathDB" id="VectorBase:MDOA003213"/>
<dbReference type="EnsemblMetazoa" id="MDOA003213-RA">
    <property type="protein sequence ID" value="MDOA003213-PA"/>
    <property type="gene ID" value="MDOA003213"/>
</dbReference>
<dbReference type="PROSITE" id="PS50041">
    <property type="entry name" value="C_TYPE_LECTIN_2"/>
    <property type="match status" value="1"/>
</dbReference>
<name>A0A1I8MBK4_MUSDO</name>
<reference evidence="5" key="1">
    <citation type="submission" date="2020-05" db="UniProtKB">
        <authorList>
            <consortium name="EnsemblMetazoa"/>
        </authorList>
    </citation>
    <scope>IDENTIFICATION</scope>
    <source>
        <strain evidence="5">Aabys</strain>
    </source>
</reference>
<keyword evidence="3" id="KW-0732">Signal</keyword>
<dbReference type="SUPFAM" id="SSF56436">
    <property type="entry name" value="C-type lectin-like"/>
    <property type="match status" value="1"/>
</dbReference>
<evidence type="ECO:0000256" key="3">
    <source>
        <dbReference type="SAM" id="SignalP"/>
    </source>
</evidence>
<proteinExistence type="predicted"/>
<accession>A0A1I8MBK4</accession>
<feature type="signal peptide" evidence="3">
    <location>
        <begin position="1"/>
        <end position="18"/>
    </location>
</feature>
<dbReference type="InterPro" id="IPR016186">
    <property type="entry name" value="C-type_lectin-like/link_sf"/>
</dbReference>
<organism evidence="5">
    <name type="scientific">Musca domestica</name>
    <name type="common">House fly</name>
    <dbReference type="NCBI Taxonomy" id="7370"/>
    <lineage>
        <taxon>Eukaryota</taxon>
        <taxon>Metazoa</taxon>
        <taxon>Ecdysozoa</taxon>
        <taxon>Arthropoda</taxon>
        <taxon>Hexapoda</taxon>
        <taxon>Insecta</taxon>
        <taxon>Pterygota</taxon>
        <taxon>Neoptera</taxon>
        <taxon>Endopterygota</taxon>
        <taxon>Diptera</taxon>
        <taxon>Brachycera</taxon>
        <taxon>Muscomorpha</taxon>
        <taxon>Muscoidea</taxon>
        <taxon>Muscidae</taxon>
        <taxon>Musca</taxon>
    </lineage>
</organism>
<dbReference type="AlphaFoldDB" id="A0A1I8MBK4"/>
<evidence type="ECO:0000313" key="5">
    <source>
        <dbReference type="EnsemblMetazoa" id="MDOA003213-PA"/>
    </source>
</evidence>
<dbReference type="Gene3D" id="3.10.100.10">
    <property type="entry name" value="Mannose-Binding Protein A, subunit A"/>
    <property type="match status" value="1"/>
</dbReference>
<feature type="coiled-coil region" evidence="2">
    <location>
        <begin position="194"/>
        <end position="258"/>
    </location>
</feature>
<dbReference type="InterPro" id="IPR018378">
    <property type="entry name" value="C-type_lectin_CS"/>
</dbReference>
<protein>
    <recommendedName>
        <fullName evidence="4">C-type lectin domain-containing protein</fullName>
    </recommendedName>
</protein>
<gene>
    <name evidence="5" type="primary">101888782</name>
</gene>
<keyword evidence="1" id="KW-1015">Disulfide bond</keyword>
<dbReference type="RefSeq" id="XP_005187787.2">
    <property type="nucleotide sequence ID" value="XM_005187730.4"/>
</dbReference>
<dbReference type="VEuPathDB" id="VectorBase:MDOMA2_002748"/>
<dbReference type="eggNOG" id="KOG4297">
    <property type="taxonomic scope" value="Eukaryota"/>
</dbReference>
<dbReference type="SMART" id="SM00034">
    <property type="entry name" value="CLECT"/>
    <property type="match status" value="1"/>
</dbReference>
<feature type="chain" id="PRO_5044560120" description="C-type lectin domain-containing protein" evidence="3">
    <location>
        <begin position="19"/>
        <end position="290"/>
    </location>
</feature>
<evidence type="ECO:0000256" key="1">
    <source>
        <dbReference type="ARBA" id="ARBA00023157"/>
    </source>
</evidence>
<evidence type="ECO:0000256" key="2">
    <source>
        <dbReference type="SAM" id="Coils"/>
    </source>
</evidence>
<dbReference type="KEGG" id="mde:101888782"/>
<dbReference type="InterPro" id="IPR016187">
    <property type="entry name" value="CTDL_fold"/>
</dbReference>